<dbReference type="AlphaFoldDB" id="A0A7J4TL61"/>
<reference evidence="2" key="1">
    <citation type="journal article" date="2020" name="bioRxiv">
        <title>A rank-normalized archaeal taxonomy based on genome phylogeny resolves widespread incomplete and uneven classifications.</title>
        <authorList>
            <person name="Rinke C."/>
            <person name="Chuvochina M."/>
            <person name="Mussig A.J."/>
            <person name="Chaumeil P.-A."/>
            <person name="Waite D.W."/>
            <person name="Whitman W.B."/>
            <person name="Parks D.H."/>
            <person name="Hugenholtz P."/>
        </authorList>
    </citation>
    <scope>NUCLEOTIDE SEQUENCE [LARGE SCALE GENOMIC DNA]</scope>
</reference>
<dbReference type="InterPro" id="IPR027417">
    <property type="entry name" value="P-loop_NTPase"/>
</dbReference>
<organism evidence="1 2">
    <name type="scientific">Methanobacterium subterraneum</name>
    <dbReference type="NCBI Taxonomy" id="59277"/>
    <lineage>
        <taxon>Archaea</taxon>
        <taxon>Methanobacteriati</taxon>
        <taxon>Methanobacteriota</taxon>
        <taxon>Methanomada group</taxon>
        <taxon>Methanobacteria</taxon>
        <taxon>Methanobacteriales</taxon>
        <taxon>Methanobacteriaceae</taxon>
        <taxon>Methanobacterium</taxon>
    </lineage>
</organism>
<comment type="caution">
    <text evidence="1">The sequence shown here is derived from an EMBL/GenBank/DDBJ whole genome shotgun (WGS) entry which is preliminary data.</text>
</comment>
<accession>A0A7J4TL61</accession>
<dbReference type="Gene3D" id="3.40.50.300">
    <property type="entry name" value="P-loop containing nucleotide triphosphate hydrolases"/>
    <property type="match status" value="1"/>
</dbReference>
<proteinExistence type="predicted"/>
<evidence type="ECO:0000313" key="1">
    <source>
        <dbReference type="EMBL" id="HII84292.1"/>
    </source>
</evidence>
<gene>
    <name evidence="1" type="ORF">HA271_05535</name>
</gene>
<name>A0A7J4TL61_9EURY</name>
<protein>
    <submittedName>
        <fullName evidence="1">Uncharacterized protein</fullName>
    </submittedName>
</protein>
<sequence length="339" mass="37223">MFTYKAFGLEIASEIELPGMIEGSGIPDVRIILGEVDQSLVTGAEVEGANYLVSGDDVYLWWNDIGKVRISKGELVTVEPVSDLESADELNLIPFILGPVMALMLHQRGFLVLHGSAVNISSVSHDSVVSKSSSAVNITGGKSTSNDLPSAVAFLGHRGNGKSTTAIHLYVEGYPLVADDILAIKFNSEGKPVVYPGYPHVRLSDEAYHQVRDRTDILTPIRTLAGKVFCDASYEFSPEPVNLERIYVIEKIPKEDGGSTGISVLKSQENLIDLIRHSVANRIFQHTTQKENLIHCSQLINMVSVRRLKISHSFEGIGELVRVIQEDFVELNINAKKRD</sequence>
<dbReference type="Proteomes" id="UP000586031">
    <property type="component" value="Unassembled WGS sequence"/>
</dbReference>
<dbReference type="EMBL" id="DUHE01000154">
    <property type="protein sequence ID" value="HII84292.1"/>
    <property type="molecule type" value="Genomic_DNA"/>
</dbReference>
<evidence type="ECO:0000313" key="2">
    <source>
        <dbReference type="Proteomes" id="UP000586031"/>
    </source>
</evidence>
<dbReference type="SUPFAM" id="SSF53795">
    <property type="entry name" value="PEP carboxykinase-like"/>
    <property type="match status" value="1"/>
</dbReference>